<name>A0A7C4LQ25_9PLAN</name>
<reference evidence="1" key="1">
    <citation type="journal article" date="2020" name="mSystems">
        <title>Genome- and Community-Level Interaction Insights into Carbon Utilization and Element Cycling Functions of Hydrothermarchaeota in Hydrothermal Sediment.</title>
        <authorList>
            <person name="Zhou Z."/>
            <person name="Liu Y."/>
            <person name="Xu W."/>
            <person name="Pan J."/>
            <person name="Luo Z.H."/>
            <person name="Li M."/>
        </authorList>
    </citation>
    <scope>NUCLEOTIDE SEQUENCE [LARGE SCALE GENOMIC DNA]</scope>
    <source>
        <strain evidence="1">SpSt-508</strain>
    </source>
</reference>
<organism evidence="1">
    <name type="scientific">Schlesneria paludicola</name>
    <dbReference type="NCBI Taxonomy" id="360056"/>
    <lineage>
        <taxon>Bacteria</taxon>
        <taxon>Pseudomonadati</taxon>
        <taxon>Planctomycetota</taxon>
        <taxon>Planctomycetia</taxon>
        <taxon>Planctomycetales</taxon>
        <taxon>Planctomycetaceae</taxon>
        <taxon>Schlesneria</taxon>
    </lineage>
</organism>
<dbReference type="SUPFAM" id="SSF101898">
    <property type="entry name" value="NHL repeat"/>
    <property type="match status" value="1"/>
</dbReference>
<dbReference type="EMBL" id="DSVQ01000019">
    <property type="protein sequence ID" value="HGT41178.1"/>
    <property type="molecule type" value="Genomic_DNA"/>
</dbReference>
<gene>
    <name evidence="1" type="ORF">ENS64_18175</name>
</gene>
<accession>A0A7C4LQ25</accession>
<comment type="caution">
    <text evidence="1">The sequence shown here is derived from an EMBL/GenBank/DDBJ whole genome shotgun (WGS) entry which is preliminary data.</text>
</comment>
<proteinExistence type="predicted"/>
<protein>
    <submittedName>
        <fullName evidence="1">Uncharacterized protein</fullName>
    </submittedName>
</protein>
<evidence type="ECO:0000313" key="1">
    <source>
        <dbReference type="EMBL" id="HGT41178.1"/>
    </source>
</evidence>
<sequence>MKKPWTLTWTVAAYALLASTGWSADLYKLPAGTPEIQSLGPLAFGPDGLLLMGDPKAAAVIAIQTGDKSGNPQTARYHVENLAGKIAEVLQADPQTLSVRDLAVNPLSGNVYVSLAVGTQPALVRINTDGTVQRVVLQNIPFSRATLPNPPEDKVVGEGRRARNLRESSITDLAWVDGQVIVSGLSGAPAPSNVRALGFPFSEANAGANLEIYHAAHGRSEDFAAVRTFVPFVIDGKPNLLAGFTCTPLVQIPVEGLEPGEKVRGKTVAELGNMNTPLDMIVYKKNDQTYLLMANDRRGVMKISTADIEKNQGLSQPVRGGGTAGQPYETISDLQNVVQLDKLNEEQAVVLIQDGSSLTLKSIPLP</sequence>
<dbReference type="AlphaFoldDB" id="A0A7C4LQ25"/>